<keyword evidence="1" id="KW-1133">Transmembrane helix</keyword>
<name>A0ABQ5VFS2_9RHOB</name>
<evidence type="ECO:0000313" key="3">
    <source>
        <dbReference type="Proteomes" id="UP001161388"/>
    </source>
</evidence>
<reference evidence="2" key="1">
    <citation type="journal article" date="2014" name="Int. J. Syst. Evol. Microbiol.">
        <title>Complete genome of a new Firmicutes species belonging to the dominant human colonic microbiota ('Ruminococcus bicirculans') reveals two chromosomes and a selective capacity to utilize plant glucans.</title>
        <authorList>
            <consortium name="NISC Comparative Sequencing Program"/>
            <person name="Wegmann U."/>
            <person name="Louis P."/>
            <person name="Goesmann A."/>
            <person name="Henrissat B."/>
            <person name="Duncan S.H."/>
            <person name="Flint H.J."/>
        </authorList>
    </citation>
    <scope>NUCLEOTIDE SEQUENCE</scope>
    <source>
        <strain evidence="2">NBRC 109915</strain>
    </source>
</reference>
<keyword evidence="1" id="KW-0472">Membrane</keyword>
<dbReference type="EMBL" id="BSNL01000001">
    <property type="protein sequence ID" value="GLQ25973.1"/>
    <property type="molecule type" value="Genomic_DNA"/>
</dbReference>
<sequence>MTQTPQPRRTRGRVLKWAFGISLALNLVFVGIFAGAALRHAGGKRGWHPKSEAGHSSGVSFVRSLSQEDRRALRDDLKDGERDLPSRAERRALHQELIAVLRAEQFDAAKLEQLLAAQTAAAEQFSGEVQAAWLRRVGTLSLQERQEVAERLDEMLKRPKRKGPKRP</sequence>
<dbReference type="InterPro" id="IPR025961">
    <property type="entry name" value="Metal_resist"/>
</dbReference>
<evidence type="ECO:0008006" key="4">
    <source>
        <dbReference type="Google" id="ProtNLM"/>
    </source>
</evidence>
<dbReference type="RefSeq" id="WP_284370757.1">
    <property type="nucleotide sequence ID" value="NZ_BSNL01000001.1"/>
</dbReference>
<keyword evidence="1" id="KW-0812">Transmembrane</keyword>
<comment type="caution">
    <text evidence="2">The sequence shown here is derived from an EMBL/GenBank/DDBJ whole genome shotgun (WGS) entry which is preliminary data.</text>
</comment>
<protein>
    <recommendedName>
        <fullName evidence="4">Periplasmic heavy metal sensor</fullName>
    </recommendedName>
</protein>
<dbReference type="Proteomes" id="UP001161388">
    <property type="component" value="Unassembled WGS sequence"/>
</dbReference>
<keyword evidence="3" id="KW-1185">Reference proteome</keyword>
<dbReference type="Pfam" id="PF13801">
    <property type="entry name" value="Metal_resist"/>
    <property type="match status" value="1"/>
</dbReference>
<organism evidence="2 3">
    <name type="scientific">Sulfitobacter pacificus</name>
    <dbReference type="NCBI Taxonomy" id="1499314"/>
    <lineage>
        <taxon>Bacteria</taxon>
        <taxon>Pseudomonadati</taxon>
        <taxon>Pseudomonadota</taxon>
        <taxon>Alphaproteobacteria</taxon>
        <taxon>Rhodobacterales</taxon>
        <taxon>Roseobacteraceae</taxon>
        <taxon>Sulfitobacter</taxon>
    </lineage>
</organism>
<gene>
    <name evidence="2" type="ORF">GCM10007927_07760</name>
</gene>
<accession>A0ABQ5VFS2</accession>
<evidence type="ECO:0000256" key="1">
    <source>
        <dbReference type="SAM" id="Phobius"/>
    </source>
</evidence>
<proteinExistence type="predicted"/>
<feature type="transmembrane region" description="Helical" evidence="1">
    <location>
        <begin position="17"/>
        <end position="38"/>
    </location>
</feature>
<evidence type="ECO:0000313" key="2">
    <source>
        <dbReference type="EMBL" id="GLQ25973.1"/>
    </source>
</evidence>
<reference evidence="2" key="2">
    <citation type="submission" date="2023-01" db="EMBL/GenBank/DDBJ databases">
        <title>Draft genome sequence of Sulfitobacter pacificus strain NBRC 109915.</title>
        <authorList>
            <person name="Sun Q."/>
            <person name="Mori K."/>
        </authorList>
    </citation>
    <scope>NUCLEOTIDE SEQUENCE</scope>
    <source>
        <strain evidence="2">NBRC 109915</strain>
    </source>
</reference>